<evidence type="ECO:0000256" key="6">
    <source>
        <dbReference type="ARBA" id="ARBA00022989"/>
    </source>
</evidence>
<dbReference type="Pfam" id="PF04290">
    <property type="entry name" value="DctQ"/>
    <property type="match status" value="1"/>
</dbReference>
<dbReference type="Proteomes" id="UP000244915">
    <property type="component" value="Plasmid unnamed4"/>
</dbReference>
<feature type="transmembrane region" description="Helical" evidence="9">
    <location>
        <begin position="7"/>
        <end position="27"/>
    </location>
</feature>
<evidence type="ECO:0000313" key="11">
    <source>
        <dbReference type="EMBL" id="AWI86707.1"/>
    </source>
</evidence>
<dbReference type="InterPro" id="IPR007387">
    <property type="entry name" value="TRAP_DctQ"/>
</dbReference>
<protein>
    <recommendedName>
        <fullName evidence="9">TRAP transporter small permease protein</fullName>
    </recommendedName>
</protein>
<evidence type="ECO:0000256" key="3">
    <source>
        <dbReference type="ARBA" id="ARBA00022475"/>
    </source>
</evidence>
<dbReference type="InterPro" id="IPR055348">
    <property type="entry name" value="DctQ"/>
</dbReference>
<dbReference type="AlphaFoldDB" id="A0A2U8HLE8"/>
<keyword evidence="7 9" id="KW-0472">Membrane</keyword>
<evidence type="ECO:0000256" key="9">
    <source>
        <dbReference type="RuleBase" id="RU369079"/>
    </source>
</evidence>
<evidence type="ECO:0000256" key="4">
    <source>
        <dbReference type="ARBA" id="ARBA00022519"/>
    </source>
</evidence>
<keyword evidence="3" id="KW-1003">Cell membrane</keyword>
<comment type="subcellular location">
    <subcellularLocation>
        <location evidence="1 9">Cell inner membrane</location>
        <topology evidence="1 9">Multi-pass membrane protein</topology>
    </subcellularLocation>
</comment>
<keyword evidence="5 9" id="KW-0812">Transmembrane</keyword>
<dbReference type="OrthoDB" id="4964541at2"/>
<gene>
    <name evidence="11" type="ORF">CEW88_23350</name>
</gene>
<feature type="transmembrane region" description="Helical" evidence="9">
    <location>
        <begin position="47"/>
        <end position="65"/>
    </location>
</feature>
<evidence type="ECO:0000256" key="1">
    <source>
        <dbReference type="ARBA" id="ARBA00004429"/>
    </source>
</evidence>
<dbReference type="GO" id="GO:0022857">
    <property type="term" value="F:transmembrane transporter activity"/>
    <property type="evidence" value="ECO:0007669"/>
    <property type="project" value="UniProtKB-UniRule"/>
</dbReference>
<comment type="subunit">
    <text evidence="9">The complex comprises the extracytoplasmic solute receptor protein and the two transmembrane proteins.</text>
</comment>
<dbReference type="GO" id="GO:0015740">
    <property type="term" value="P:C4-dicarboxylate transport"/>
    <property type="evidence" value="ECO:0007669"/>
    <property type="project" value="TreeGrafter"/>
</dbReference>
<evidence type="ECO:0000313" key="12">
    <source>
        <dbReference type="Proteomes" id="UP000244915"/>
    </source>
</evidence>
<evidence type="ECO:0000256" key="2">
    <source>
        <dbReference type="ARBA" id="ARBA00022448"/>
    </source>
</evidence>
<evidence type="ECO:0000256" key="5">
    <source>
        <dbReference type="ARBA" id="ARBA00022692"/>
    </source>
</evidence>
<keyword evidence="11" id="KW-0614">Plasmid</keyword>
<dbReference type="KEGG" id="ypac:CEW88_23350"/>
<comment type="function">
    <text evidence="9">Part of the tripartite ATP-independent periplasmic (TRAP) transport system.</text>
</comment>
<evidence type="ECO:0000256" key="8">
    <source>
        <dbReference type="ARBA" id="ARBA00038436"/>
    </source>
</evidence>
<geneLocation type="plasmid" evidence="11 12">
    <name>unnamed4</name>
</geneLocation>
<organism evidence="11 12">
    <name type="scientific">Alloyangia pacifica</name>
    <dbReference type="NCBI Taxonomy" id="311180"/>
    <lineage>
        <taxon>Bacteria</taxon>
        <taxon>Pseudomonadati</taxon>
        <taxon>Pseudomonadota</taxon>
        <taxon>Alphaproteobacteria</taxon>
        <taxon>Rhodobacterales</taxon>
        <taxon>Roseobacteraceae</taxon>
        <taxon>Alloyangia</taxon>
    </lineage>
</organism>
<keyword evidence="4 9" id="KW-0997">Cell inner membrane</keyword>
<evidence type="ECO:0000259" key="10">
    <source>
        <dbReference type="Pfam" id="PF04290"/>
    </source>
</evidence>
<dbReference type="GO" id="GO:0005886">
    <property type="term" value="C:plasma membrane"/>
    <property type="evidence" value="ECO:0007669"/>
    <property type="project" value="UniProtKB-SubCell"/>
</dbReference>
<comment type="similarity">
    <text evidence="8 9">Belongs to the TRAP transporter small permease family.</text>
</comment>
<dbReference type="PANTHER" id="PTHR35011:SF2">
    <property type="entry name" value="2,3-DIKETO-L-GULONATE TRAP TRANSPORTER SMALL PERMEASE PROTEIN YIAM"/>
    <property type="match status" value="1"/>
</dbReference>
<dbReference type="PANTHER" id="PTHR35011">
    <property type="entry name" value="2,3-DIKETO-L-GULONATE TRAP TRANSPORTER SMALL PERMEASE PROTEIN YIAM"/>
    <property type="match status" value="1"/>
</dbReference>
<feature type="transmembrane region" description="Helical" evidence="9">
    <location>
        <begin position="127"/>
        <end position="148"/>
    </location>
</feature>
<dbReference type="EMBL" id="CP022194">
    <property type="protein sequence ID" value="AWI86707.1"/>
    <property type="molecule type" value="Genomic_DNA"/>
</dbReference>
<reference evidence="11 12" key="1">
    <citation type="submission" date="2017-06" db="EMBL/GenBank/DDBJ databases">
        <title>Yangia sp. YSBP01 complete genome sequence.</title>
        <authorList>
            <person name="Woo J.-H."/>
            <person name="Kim H.-S."/>
        </authorList>
    </citation>
    <scope>NUCLEOTIDE SEQUENCE [LARGE SCALE GENOMIC DNA]</scope>
    <source>
        <strain evidence="11 12">YSBP01</strain>
        <plasmid evidence="11 12">unnamed4</plasmid>
    </source>
</reference>
<dbReference type="RefSeq" id="WP_108970803.1">
    <property type="nucleotide sequence ID" value="NZ_CP022194.1"/>
</dbReference>
<evidence type="ECO:0000256" key="7">
    <source>
        <dbReference type="ARBA" id="ARBA00023136"/>
    </source>
</evidence>
<proteinExistence type="inferred from homology"/>
<keyword evidence="6 9" id="KW-1133">Transmembrane helix</keyword>
<sequence length="174" mass="19799">MNRFFQIYLLILKWFIVLCLFGMVVLVFGNVVLRYAFNSGLTESEEFSRWLFVWMVFIGSIVVLHENGHLGLDFILNNLPRPLRRLLLAVAHVLMLFATWLIILGSWAQVAVNTRTYAPATGLPLSMFFGVGVIFGLSTAVILLWRLWLVVTGKIDRIELQDEETAALRQAGVK</sequence>
<name>A0A2U8HLE8_9RHOB</name>
<keyword evidence="2 9" id="KW-0813">Transport</keyword>
<feature type="domain" description="Tripartite ATP-independent periplasmic transporters DctQ component" evidence="10">
    <location>
        <begin position="23"/>
        <end position="151"/>
    </location>
</feature>
<feature type="transmembrane region" description="Helical" evidence="9">
    <location>
        <begin position="86"/>
        <end position="107"/>
    </location>
</feature>
<accession>A0A2U8HLE8</accession>